<dbReference type="PANTHER" id="PTHR30404:SF0">
    <property type="entry name" value="N-ACETYLMURAMOYL-L-ALANINE AMIDASE AMIC"/>
    <property type="match status" value="1"/>
</dbReference>
<reference evidence="6 7" key="1">
    <citation type="submission" date="2024-10" db="EMBL/GenBank/DDBJ databases">
        <authorList>
            <person name="Ratan Roy A."/>
            <person name="Morales Sandoval P.H."/>
            <person name="De Los Santos Villalobos S."/>
            <person name="Chakraborty S."/>
            <person name="Mukherjee J."/>
        </authorList>
    </citation>
    <scope>NUCLEOTIDE SEQUENCE [LARGE SCALE GENOMIC DNA]</scope>
    <source>
        <strain evidence="6 7">S1</strain>
    </source>
</reference>
<sequence length="616" mass="66411">MGTAAPIWWGTGLAATSLLMMNAPGFAQQSLFVAYPPANHETVADRIFIIGTADPDAEVRINGQVVDNRSPAGHFAPTWPLALGENTLTLTQGDERLTLSITRLPNAPQPPSGVAFVPDSLTPAVDIARLPSELICFGAIAPERAAVSVVLAGQTLPLEAQPSLIELPPNSAVLTDQNNPYAVNSAVQYEGCITGAAIAPMNETATEGEITATASPAFGATERVLGVPEFQLQLNGQTLTQIGSGQISLLQPGHFQVATVTAEAGVARTGPSTDYSRLTPLPQGTRAAITGREGDWLRLDYGGWIRASETEIRESTLPPRSLIRSVRSRLVAGATEVLFPLQVPVPVSVEQSADRLTLTLYNTVPQTDTIFFNDDPIVERLDWRPVLPDQVEYSFQFKTDQQWGYSLRYEGTTLILSLRHPPTRANSRTPLQGATILLDPGHGSAEDLGARGPTGYPEKDVTLTVAKLLRDRLEAQGATVVMTREGDDDLYPGDRVAIIEQIVPTLALSLHYNALPDNGDALNTAGIGTFWYHAQAHDLAVFLHNYLTTTLNRPSYGVFWNNLALTRPSIAPSVLLELGFMINPAEFEWITDPAAQQQLADALATGIEQWIQTQAP</sequence>
<dbReference type="Gene3D" id="3.40.630.40">
    <property type="entry name" value="Zn-dependent exopeptidases"/>
    <property type="match status" value="1"/>
</dbReference>
<accession>A0ABW6IGG1</accession>
<evidence type="ECO:0000256" key="2">
    <source>
        <dbReference type="ARBA" id="ARBA00023316"/>
    </source>
</evidence>
<dbReference type="Gene3D" id="2.60.40.10">
    <property type="entry name" value="Immunoglobulins"/>
    <property type="match status" value="1"/>
</dbReference>
<name>A0ABW6IGG1_9CYAN</name>
<dbReference type="Pfam" id="PF01520">
    <property type="entry name" value="Amidase_3"/>
    <property type="match status" value="1"/>
</dbReference>
<proteinExistence type="predicted"/>
<dbReference type="Gene3D" id="2.30.30.40">
    <property type="entry name" value="SH3 Domains"/>
    <property type="match status" value="1"/>
</dbReference>
<evidence type="ECO:0000313" key="6">
    <source>
        <dbReference type="EMBL" id="MFE4107261.1"/>
    </source>
</evidence>
<feature type="signal peptide" evidence="3">
    <location>
        <begin position="1"/>
        <end position="27"/>
    </location>
</feature>
<feature type="domain" description="MurNAc-LAA" evidence="5">
    <location>
        <begin position="496"/>
        <end position="608"/>
    </location>
</feature>
<dbReference type="InterPro" id="IPR002508">
    <property type="entry name" value="MurNAc-LAA_cat"/>
</dbReference>
<dbReference type="RefSeq" id="WP_377965805.1">
    <property type="nucleotide sequence ID" value="NZ_JBHZOL010000085.1"/>
</dbReference>
<keyword evidence="7" id="KW-1185">Reference proteome</keyword>
<dbReference type="EMBL" id="JBHZOL010000085">
    <property type="protein sequence ID" value="MFE4107261.1"/>
    <property type="molecule type" value="Genomic_DNA"/>
</dbReference>
<evidence type="ECO:0000256" key="1">
    <source>
        <dbReference type="ARBA" id="ARBA00022801"/>
    </source>
</evidence>
<gene>
    <name evidence="6" type="ORF">ACFVKH_13275</name>
</gene>
<dbReference type="InterPro" id="IPR003646">
    <property type="entry name" value="SH3-like_bac-type"/>
</dbReference>
<organism evidence="6 7">
    <name type="scientific">Almyronema epifaneia S1</name>
    <dbReference type="NCBI Taxonomy" id="2991925"/>
    <lineage>
        <taxon>Bacteria</taxon>
        <taxon>Bacillati</taxon>
        <taxon>Cyanobacteriota</taxon>
        <taxon>Cyanophyceae</taxon>
        <taxon>Nodosilineales</taxon>
        <taxon>Nodosilineaceae</taxon>
        <taxon>Almyronema</taxon>
        <taxon>Almyronema epifaneia</taxon>
    </lineage>
</organism>
<evidence type="ECO:0000259" key="4">
    <source>
        <dbReference type="SMART" id="SM00287"/>
    </source>
</evidence>
<protein>
    <submittedName>
        <fullName evidence="6">N-acetylmuramoyl-L-alanine amidase</fullName>
        <ecNumber evidence="6">3.5.1.28</ecNumber>
    </submittedName>
</protein>
<dbReference type="SMART" id="SM00646">
    <property type="entry name" value="Ami_3"/>
    <property type="match status" value="1"/>
</dbReference>
<dbReference type="CDD" id="cd02696">
    <property type="entry name" value="MurNAc-LAA"/>
    <property type="match status" value="1"/>
</dbReference>
<feature type="chain" id="PRO_5046991885" evidence="3">
    <location>
        <begin position="28"/>
        <end position="616"/>
    </location>
</feature>
<dbReference type="InterPro" id="IPR013783">
    <property type="entry name" value="Ig-like_fold"/>
</dbReference>
<feature type="domain" description="SH3b" evidence="4">
    <location>
        <begin position="255"/>
        <end position="314"/>
    </location>
</feature>
<dbReference type="SUPFAM" id="SSF53187">
    <property type="entry name" value="Zn-dependent exopeptidases"/>
    <property type="match status" value="1"/>
</dbReference>
<comment type="caution">
    <text evidence="6">The sequence shown here is derived from an EMBL/GenBank/DDBJ whole genome shotgun (WGS) entry which is preliminary data.</text>
</comment>
<dbReference type="SMART" id="SM00287">
    <property type="entry name" value="SH3b"/>
    <property type="match status" value="1"/>
</dbReference>
<dbReference type="PANTHER" id="PTHR30404">
    <property type="entry name" value="N-ACETYLMURAMOYL-L-ALANINE AMIDASE"/>
    <property type="match status" value="1"/>
</dbReference>
<keyword evidence="3" id="KW-0732">Signal</keyword>
<keyword evidence="2" id="KW-0961">Cell wall biogenesis/degradation</keyword>
<dbReference type="EC" id="3.5.1.28" evidence="6"/>
<dbReference type="GO" id="GO:0008745">
    <property type="term" value="F:N-acetylmuramoyl-L-alanine amidase activity"/>
    <property type="evidence" value="ECO:0007669"/>
    <property type="project" value="UniProtKB-EC"/>
</dbReference>
<dbReference type="Proteomes" id="UP001600165">
    <property type="component" value="Unassembled WGS sequence"/>
</dbReference>
<dbReference type="InterPro" id="IPR050695">
    <property type="entry name" value="N-acetylmuramoyl_amidase_3"/>
</dbReference>
<evidence type="ECO:0000259" key="5">
    <source>
        <dbReference type="SMART" id="SM00646"/>
    </source>
</evidence>
<evidence type="ECO:0000313" key="7">
    <source>
        <dbReference type="Proteomes" id="UP001600165"/>
    </source>
</evidence>
<evidence type="ECO:0000256" key="3">
    <source>
        <dbReference type="SAM" id="SignalP"/>
    </source>
</evidence>
<keyword evidence="1 6" id="KW-0378">Hydrolase</keyword>